<evidence type="ECO:0000313" key="3">
    <source>
        <dbReference type="EMBL" id="PJC68008.1"/>
    </source>
</evidence>
<comment type="caution">
    <text evidence="3">The sequence shown here is derived from an EMBL/GenBank/DDBJ whole genome shotgun (WGS) entry which is preliminary data.</text>
</comment>
<gene>
    <name evidence="3" type="ORF">CO015_05560</name>
</gene>
<evidence type="ECO:0000256" key="1">
    <source>
        <dbReference type="ARBA" id="ARBA00022694"/>
    </source>
</evidence>
<dbReference type="Pfam" id="PF01702">
    <property type="entry name" value="TGT"/>
    <property type="match status" value="1"/>
</dbReference>
<dbReference type="GO" id="GO:0002099">
    <property type="term" value="P:tRNA wobble guanine modification"/>
    <property type="evidence" value="ECO:0007669"/>
    <property type="project" value="TreeGrafter"/>
</dbReference>
<evidence type="ECO:0000313" key="4">
    <source>
        <dbReference type="Proteomes" id="UP000229438"/>
    </source>
</evidence>
<dbReference type="SUPFAM" id="SSF51713">
    <property type="entry name" value="tRNA-guanine transglycosylase"/>
    <property type="match status" value="1"/>
</dbReference>
<dbReference type="PANTHER" id="PTHR46499:SF1">
    <property type="entry name" value="QUEUINE TRNA-RIBOSYLTRANSFERASE"/>
    <property type="match status" value="1"/>
</dbReference>
<dbReference type="Proteomes" id="UP000229438">
    <property type="component" value="Unassembled WGS sequence"/>
</dbReference>
<feature type="domain" description="tRNA-guanine(15) transglycosylase-like" evidence="2">
    <location>
        <begin position="1"/>
        <end position="98"/>
    </location>
</feature>
<sequence length="98" mass="10884">ADIILAFDDCTPYPVTYEYARLSMERTHRWAERSLGEFERLRAESGLDHACRRPQSLGSGQSLYGVIQGSTFEDLRKKSARFIDALGTEGIAIGGMAV</sequence>
<dbReference type="InterPro" id="IPR002616">
    <property type="entry name" value="tRNA_ribo_trans-like"/>
</dbReference>
<dbReference type="GO" id="GO:0005737">
    <property type="term" value="C:cytoplasm"/>
    <property type="evidence" value="ECO:0007669"/>
    <property type="project" value="TreeGrafter"/>
</dbReference>
<dbReference type="InterPro" id="IPR050076">
    <property type="entry name" value="ArchSynthase1/Queuine_TRR"/>
</dbReference>
<name>A0A2M8G5C3_UNCKA</name>
<protein>
    <recommendedName>
        <fullName evidence="2">tRNA-guanine(15) transglycosylase-like domain-containing protein</fullName>
    </recommendedName>
</protein>
<dbReference type="NCBIfam" id="TIGR00449">
    <property type="entry name" value="tgt_general"/>
    <property type="match status" value="1"/>
</dbReference>
<dbReference type="EMBL" id="PFQS01000135">
    <property type="protein sequence ID" value="PJC68008.1"/>
    <property type="molecule type" value="Genomic_DNA"/>
</dbReference>
<keyword evidence="1" id="KW-0819">tRNA processing</keyword>
<dbReference type="Gene3D" id="3.20.20.105">
    <property type="entry name" value="Queuine tRNA-ribosyltransferase-like"/>
    <property type="match status" value="1"/>
</dbReference>
<proteinExistence type="predicted"/>
<dbReference type="PANTHER" id="PTHR46499">
    <property type="entry name" value="QUEUINE TRNA-RIBOSYLTRANSFERASE"/>
    <property type="match status" value="1"/>
</dbReference>
<feature type="non-terminal residue" evidence="3">
    <location>
        <position position="98"/>
    </location>
</feature>
<evidence type="ECO:0000259" key="2">
    <source>
        <dbReference type="Pfam" id="PF01702"/>
    </source>
</evidence>
<feature type="non-terminal residue" evidence="3">
    <location>
        <position position="1"/>
    </location>
</feature>
<reference evidence="4" key="1">
    <citation type="submission" date="2017-09" db="EMBL/GenBank/DDBJ databases">
        <title>Depth-based differentiation of microbial function through sediment-hosted aquifers and enrichment of novel symbionts in the deep terrestrial subsurface.</title>
        <authorList>
            <person name="Probst A.J."/>
            <person name="Ladd B."/>
            <person name="Jarett J.K."/>
            <person name="Geller-Mcgrath D.E."/>
            <person name="Sieber C.M.K."/>
            <person name="Emerson J.B."/>
            <person name="Anantharaman K."/>
            <person name="Thomas B.C."/>
            <person name="Malmstrom R."/>
            <person name="Stieglmeier M."/>
            <person name="Klingl A."/>
            <person name="Woyke T."/>
            <person name="Ryan C.M."/>
            <person name="Banfield J.F."/>
        </authorList>
    </citation>
    <scope>NUCLEOTIDE SEQUENCE [LARGE SCALE GENOMIC DNA]</scope>
</reference>
<dbReference type="AlphaFoldDB" id="A0A2M8G5C3"/>
<accession>A0A2M8G5C3</accession>
<dbReference type="InterPro" id="IPR036511">
    <property type="entry name" value="TGT-like_sf"/>
</dbReference>
<organism evidence="3 4">
    <name type="scientific">candidate division WWE3 bacterium CG_4_8_14_3_um_filter_42_11</name>
    <dbReference type="NCBI Taxonomy" id="1975076"/>
    <lineage>
        <taxon>Bacteria</taxon>
        <taxon>Katanobacteria</taxon>
    </lineage>
</organism>